<protein>
    <submittedName>
        <fullName evidence="5">GntR family transcriptional regulator</fullName>
    </submittedName>
</protein>
<evidence type="ECO:0000256" key="1">
    <source>
        <dbReference type="ARBA" id="ARBA00023015"/>
    </source>
</evidence>
<proteinExistence type="predicted"/>
<evidence type="ECO:0000256" key="2">
    <source>
        <dbReference type="ARBA" id="ARBA00023125"/>
    </source>
</evidence>
<dbReference type="Proteomes" id="UP000199701">
    <property type="component" value="Unassembled WGS sequence"/>
</dbReference>
<evidence type="ECO:0000313" key="6">
    <source>
        <dbReference type="Proteomes" id="UP000199701"/>
    </source>
</evidence>
<evidence type="ECO:0000313" key="5">
    <source>
        <dbReference type="EMBL" id="SEW33708.1"/>
    </source>
</evidence>
<reference evidence="5 6" key="1">
    <citation type="submission" date="2016-10" db="EMBL/GenBank/DDBJ databases">
        <authorList>
            <person name="de Groot N.N."/>
        </authorList>
    </citation>
    <scope>NUCLEOTIDE SEQUENCE [LARGE SCALE GENOMIC DNA]</scope>
    <source>
        <strain evidence="5 6">DSM 9179</strain>
    </source>
</reference>
<dbReference type="PROSITE" id="PS50949">
    <property type="entry name" value="HTH_GNTR"/>
    <property type="match status" value="1"/>
</dbReference>
<dbReference type="OrthoDB" id="9801546at2"/>
<keyword evidence="2" id="KW-0238">DNA-binding</keyword>
<dbReference type="GO" id="GO:0003677">
    <property type="term" value="F:DNA binding"/>
    <property type="evidence" value="ECO:0007669"/>
    <property type="project" value="UniProtKB-KW"/>
</dbReference>
<dbReference type="EMBL" id="FOJI01000010">
    <property type="protein sequence ID" value="SEW33708.1"/>
    <property type="molecule type" value="Genomic_DNA"/>
</dbReference>
<dbReference type="SUPFAM" id="SSF46785">
    <property type="entry name" value="Winged helix' DNA-binding domain"/>
    <property type="match status" value="1"/>
</dbReference>
<feature type="domain" description="HTH gntR-type" evidence="4">
    <location>
        <begin position="10"/>
        <end position="78"/>
    </location>
</feature>
<dbReference type="CDD" id="cd07377">
    <property type="entry name" value="WHTH_GntR"/>
    <property type="match status" value="1"/>
</dbReference>
<gene>
    <name evidence="5" type="ORF">SAMN05421659_110151</name>
</gene>
<dbReference type="PANTHER" id="PTHR38445">
    <property type="entry name" value="HTH-TYPE TRANSCRIPTIONAL REPRESSOR YTRA"/>
    <property type="match status" value="1"/>
</dbReference>
<dbReference type="Gene3D" id="1.10.10.10">
    <property type="entry name" value="Winged helix-like DNA-binding domain superfamily/Winged helix DNA-binding domain"/>
    <property type="match status" value="1"/>
</dbReference>
<evidence type="ECO:0000259" key="4">
    <source>
        <dbReference type="PROSITE" id="PS50949"/>
    </source>
</evidence>
<dbReference type="GO" id="GO:0003700">
    <property type="term" value="F:DNA-binding transcription factor activity"/>
    <property type="evidence" value="ECO:0007669"/>
    <property type="project" value="InterPro"/>
</dbReference>
<dbReference type="STRING" id="99656.SAMN05421659_110151"/>
<dbReference type="InterPro" id="IPR036388">
    <property type="entry name" value="WH-like_DNA-bd_sf"/>
</dbReference>
<dbReference type="Pfam" id="PF00392">
    <property type="entry name" value="GntR"/>
    <property type="match status" value="1"/>
</dbReference>
<keyword evidence="1" id="KW-0805">Transcription regulation</keyword>
<accession>A0A1I0R0S2</accession>
<dbReference type="InterPro" id="IPR000524">
    <property type="entry name" value="Tscrpt_reg_HTH_GntR"/>
</dbReference>
<name>A0A1I0R0S2_9FIRM</name>
<dbReference type="InterPro" id="IPR036390">
    <property type="entry name" value="WH_DNA-bd_sf"/>
</dbReference>
<keyword evidence="3" id="KW-0804">Transcription</keyword>
<sequence length="130" mass="14463">MIAIDLMSRVPIYEQIIEQLETFVLKGILKVGDQIPSVRNLSIQLSINPNTIQKAYSELDRTGIIDTVPGRGSFIAKEAKENLRNLQGDQLDELSNIVKKLALAGITKEEIVESINKVFLEKVGKGKEND</sequence>
<dbReference type="AlphaFoldDB" id="A0A1I0R0S2"/>
<evidence type="ECO:0000256" key="3">
    <source>
        <dbReference type="ARBA" id="ARBA00023163"/>
    </source>
</evidence>
<keyword evidence="6" id="KW-1185">Reference proteome</keyword>
<dbReference type="RefSeq" id="WP_092454928.1">
    <property type="nucleotide sequence ID" value="NZ_FOJI01000010.1"/>
</dbReference>
<dbReference type="PANTHER" id="PTHR38445:SF9">
    <property type="entry name" value="HTH-TYPE TRANSCRIPTIONAL REPRESSOR YTRA"/>
    <property type="match status" value="1"/>
</dbReference>
<organism evidence="5 6">
    <name type="scientific">[Clostridium] fimetarium</name>
    <dbReference type="NCBI Taxonomy" id="99656"/>
    <lineage>
        <taxon>Bacteria</taxon>
        <taxon>Bacillati</taxon>
        <taxon>Bacillota</taxon>
        <taxon>Clostridia</taxon>
        <taxon>Lachnospirales</taxon>
        <taxon>Lachnospiraceae</taxon>
    </lineage>
</organism>
<dbReference type="SMART" id="SM00345">
    <property type="entry name" value="HTH_GNTR"/>
    <property type="match status" value="1"/>
</dbReference>